<comment type="caution">
    <text evidence="6">The sequence shown here is derived from an EMBL/GenBank/DDBJ whole genome shotgun (WGS) entry which is preliminary data.</text>
</comment>
<evidence type="ECO:0000256" key="3">
    <source>
        <dbReference type="ARBA" id="ARBA00023125"/>
    </source>
</evidence>
<evidence type="ECO:0000256" key="2">
    <source>
        <dbReference type="ARBA" id="ARBA00023015"/>
    </source>
</evidence>
<evidence type="ECO:0000313" key="6">
    <source>
        <dbReference type="EMBL" id="KAL2335031.1"/>
    </source>
</evidence>
<protein>
    <recommendedName>
        <fullName evidence="8">TF-B3 domain-containing protein</fullName>
    </recommendedName>
</protein>
<dbReference type="EMBL" id="JBGMDY010000005">
    <property type="protein sequence ID" value="KAL2335031.1"/>
    <property type="molecule type" value="Genomic_DNA"/>
</dbReference>
<reference evidence="6 7" key="1">
    <citation type="submission" date="2024-08" db="EMBL/GenBank/DDBJ databases">
        <title>Insights into the chromosomal genome structure of Flemingia macrophylla.</title>
        <authorList>
            <person name="Ding Y."/>
            <person name="Zhao Y."/>
            <person name="Bi W."/>
            <person name="Wu M."/>
            <person name="Zhao G."/>
            <person name="Gong Y."/>
            <person name="Li W."/>
            <person name="Zhang P."/>
        </authorList>
    </citation>
    <scope>NUCLEOTIDE SEQUENCE [LARGE SCALE GENOMIC DNA]</scope>
    <source>
        <strain evidence="6">DYQJB</strain>
        <tissue evidence="6">Leaf</tissue>
    </source>
</reference>
<dbReference type="Gene3D" id="2.40.330.10">
    <property type="entry name" value="DNA-binding pseudobarrel domain"/>
    <property type="match status" value="1"/>
</dbReference>
<evidence type="ECO:0000256" key="4">
    <source>
        <dbReference type="ARBA" id="ARBA00023163"/>
    </source>
</evidence>
<dbReference type="AlphaFoldDB" id="A0ABD1MGW3"/>
<comment type="subcellular location">
    <subcellularLocation>
        <location evidence="1">Nucleus</location>
    </subcellularLocation>
</comment>
<keyword evidence="2" id="KW-0805">Transcription regulation</keyword>
<evidence type="ECO:0000256" key="1">
    <source>
        <dbReference type="ARBA" id="ARBA00004123"/>
    </source>
</evidence>
<dbReference type="SUPFAM" id="SSF101936">
    <property type="entry name" value="DNA-binding pseudobarrel domain"/>
    <property type="match status" value="1"/>
</dbReference>
<accession>A0ABD1MGW3</accession>
<keyword evidence="4" id="KW-0804">Transcription</keyword>
<keyword evidence="7" id="KW-1185">Reference proteome</keyword>
<keyword evidence="3" id="KW-0238">DNA-binding</keyword>
<dbReference type="InterPro" id="IPR015300">
    <property type="entry name" value="DNA-bd_pseudobarrel_sf"/>
</dbReference>
<organism evidence="6 7">
    <name type="scientific">Flemingia macrophylla</name>
    <dbReference type="NCBI Taxonomy" id="520843"/>
    <lineage>
        <taxon>Eukaryota</taxon>
        <taxon>Viridiplantae</taxon>
        <taxon>Streptophyta</taxon>
        <taxon>Embryophyta</taxon>
        <taxon>Tracheophyta</taxon>
        <taxon>Spermatophyta</taxon>
        <taxon>Magnoliopsida</taxon>
        <taxon>eudicotyledons</taxon>
        <taxon>Gunneridae</taxon>
        <taxon>Pentapetalae</taxon>
        <taxon>rosids</taxon>
        <taxon>fabids</taxon>
        <taxon>Fabales</taxon>
        <taxon>Fabaceae</taxon>
        <taxon>Papilionoideae</taxon>
        <taxon>50 kb inversion clade</taxon>
        <taxon>NPAAA clade</taxon>
        <taxon>indigoferoid/millettioid clade</taxon>
        <taxon>Phaseoleae</taxon>
        <taxon>Flemingia</taxon>
    </lineage>
</organism>
<evidence type="ECO:0008006" key="8">
    <source>
        <dbReference type="Google" id="ProtNLM"/>
    </source>
</evidence>
<evidence type="ECO:0000256" key="5">
    <source>
        <dbReference type="ARBA" id="ARBA00023242"/>
    </source>
</evidence>
<dbReference type="GO" id="GO:0005634">
    <property type="term" value="C:nucleus"/>
    <property type="evidence" value="ECO:0007669"/>
    <property type="project" value="UniProtKB-SubCell"/>
</dbReference>
<dbReference type="GO" id="GO:0003677">
    <property type="term" value="F:DNA binding"/>
    <property type="evidence" value="ECO:0007669"/>
    <property type="project" value="UniProtKB-KW"/>
</dbReference>
<name>A0ABD1MGW3_9FABA</name>
<gene>
    <name evidence="6" type="ORF">Fmac_016244</name>
</gene>
<dbReference type="Proteomes" id="UP001603857">
    <property type="component" value="Unassembled WGS sequence"/>
</dbReference>
<evidence type="ECO:0000313" key="7">
    <source>
        <dbReference type="Proteomes" id="UP001603857"/>
    </source>
</evidence>
<proteinExistence type="predicted"/>
<sequence>MDLFRHISTFDFPFINQPSTQHRNAKFKRKLSLNNATAHRPTTANNTFKIQYAGFIKADFELTRSQAYGEKLTLPYQLRLFLRHRSWTTLTLAGLKAIVTVGLMQKTLDVRIGYGWRSFCSENELQEGDNIFISFPNDNFAEVEIID</sequence>
<keyword evidence="5" id="KW-0539">Nucleus</keyword>